<dbReference type="Pfam" id="PF02657">
    <property type="entry name" value="SufE"/>
    <property type="match status" value="1"/>
</dbReference>
<dbReference type="InterPro" id="IPR036065">
    <property type="entry name" value="BolA-like_sf"/>
</dbReference>
<dbReference type="STRING" id="52838.A0A4S8KBM3"/>
<evidence type="ECO:0000256" key="4">
    <source>
        <dbReference type="ARBA" id="ARBA00022946"/>
    </source>
</evidence>
<keyword evidence="8" id="KW-1185">Reference proteome</keyword>
<protein>
    <recommendedName>
        <fullName evidence="6">Fe-S metabolism associated domain-containing protein</fullName>
    </recommendedName>
</protein>
<comment type="subcellular location">
    <subcellularLocation>
        <location evidence="1">Plastid</location>
        <location evidence="1">Chloroplast</location>
    </subcellularLocation>
</comment>
<dbReference type="EMBL" id="PYDT01000001">
    <property type="protein sequence ID" value="THU72504.1"/>
    <property type="molecule type" value="Genomic_DNA"/>
</dbReference>
<keyword evidence="2" id="KW-0150">Chloroplast</keyword>
<dbReference type="Proteomes" id="UP000317650">
    <property type="component" value="Chromosome 4"/>
</dbReference>
<evidence type="ECO:0000313" key="8">
    <source>
        <dbReference type="Proteomes" id="UP000317650"/>
    </source>
</evidence>
<sequence length="391" mass="42850">MSSLSTSSLRILSPKCPSKPSCFLWKSLSFLPSRSLLLSSPISFQPLPRSSPLPQPLRAQPQQREEEQTAGIDLSLLPPKLRDIIVLFQSVSEPKAKYQQLLHYGARLPPLDPAFKTEEHRVRGCVSQVWVRAFIDPEDAAAVRFEADSDSVLTKGLAALLVLGLSGSPAPAIARVPPGFVHLLGLRQSLTPSRNNGFLNMLKLMQQKALQLHADAADFKDSEALGPDRLDTNTEDDFFEGKDPILGGKANEMSTGPDSVVNGGRNSPGYHALEVEERLEEDRDAVDMTPISPQAASGGRRERMIERLERGLCPVSLEVEDISHLHASHAAVRGSAGGETHFNVRVISREFEGKSLVKRHRLIYELLQEELQSGLHALSIDAKTPSEVQSS</sequence>
<evidence type="ECO:0000313" key="7">
    <source>
        <dbReference type="EMBL" id="THU72504.1"/>
    </source>
</evidence>
<dbReference type="Gene3D" id="3.90.1010.10">
    <property type="match status" value="1"/>
</dbReference>
<evidence type="ECO:0000256" key="1">
    <source>
        <dbReference type="ARBA" id="ARBA00004229"/>
    </source>
</evidence>
<dbReference type="InterPro" id="IPR002634">
    <property type="entry name" value="BolA"/>
</dbReference>
<dbReference type="InterPro" id="IPR003808">
    <property type="entry name" value="Fe-S_metab-assoc_dom"/>
</dbReference>
<dbReference type="GO" id="GO:0009507">
    <property type="term" value="C:chloroplast"/>
    <property type="evidence" value="ECO:0007669"/>
    <property type="project" value="UniProtKB-SubCell"/>
</dbReference>
<evidence type="ECO:0000256" key="3">
    <source>
        <dbReference type="ARBA" id="ARBA00022640"/>
    </source>
</evidence>
<evidence type="ECO:0000259" key="6">
    <source>
        <dbReference type="Pfam" id="PF02657"/>
    </source>
</evidence>
<feature type="region of interest" description="Disordered" evidence="5">
    <location>
        <begin position="47"/>
        <end position="70"/>
    </location>
</feature>
<dbReference type="PANTHER" id="PTHR46230:SF3">
    <property type="entry name" value="SUFE-LIKE PROTEIN 1, CHLOROPLASTIC_MITOCHONDRIAL"/>
    <property type="match status" value="1"/>
</dbReference>
<evidence type="ECO:0000256" key="5">
    <source>
        <dbReference type="SAM" id="MobiDB-lite"/>
    </source>
</evidence>
<dbReference type="Pfam" id="PF01722">
    <property type="entry name" value="BolA"/>
    <property type="match status" value="1"/>
</dbReference>
<dbReference type="PANTHER" id="PTHR46230">
    <property type="match status" value="1"/>
</dbReference>
<keyword evidence="3" id="KW-0934">Plastid</keyword>
<reference evidence="7 8" key="1">
    <citation type="journal article" date="2019" name="Nat. Plants">
        <title>Genome sequencing of Musa balbisiana reveals subgenome evolution and function divergence in polyploid bananas.</title>
        <authorList>
            <person name="Yao X."/>
        </authorList>
    </citation>
    <scope>NUCLEOTIDE SEQUENCE [LARGE SCALE GENOMIC DNA]</scope>
    <source>
        <strain evidence="8">cv. DH-PKW</strain>
        <tissue evidence="7">Leaves</tissue>
    </source>
</reference>
<feature type="region of interest" description="Disordered" evidence="5">
    <location>
        <begin position="225"/>
        <end position="267"/>
    </location>
</feature>
<evidence type="ECO:0000256" key="2">
    <source>
        <dbReference type="ARBA" id="ARBA00022528"/>
    </source>
</evidence>
<accession>A0A4S8KBM3</accession>
<feature type="domain" description="Fe-S metabolism associated" evidence="6">
    <location>
        <begin position="88"/>
        <end position="207"/>
    </location>
</feature>
<dbReference type="FunFam" id="3.30.300.90:FF:000004">
    <property type="entry name" value="SufE-like protein, chloroplastic"/>
    <property type="match status" value="1"/>
</dbReference>
<dbReference type="SUPFAM" id="SSF82657">
    <property type="entry name" value="BolA-like"/>
    <property type="match status" value="1"/>
</dbReference>
<dbReference type="AlphaFoldDB" id="A0A4S8KBM3"/>
<gene>
    <name evidence="7" type="ORF">C4D60_Mb04t12840</name>
</gene>
<dbReference type="GO" id="GO:0016226">
    <property type="term" value="P:iron-sulfur cluster assembly"/>
    <property type="evidence" value="ECO:0007669"/>
    <property type="project" value="TreeGrafter"/>
</dbReference>
<name>A0A4S8KBM3_MUSBA</name>
<dbReference type="SUPFAM" id="SSF82649">
    <property type="entry name" value="SufE/NifU"/>
    <property type="match status" value="1"/>
</dbReference>
<proteinExistence type="predicted"/>
<organism evidence="7 8">
    <name type="scientific">Musa balbisiana</name>
    <name type="common">Banana</name>
    <dbReference type="NCBI Taxonomy" id="52838"/>
    <lineage>
        <taxon>Eukaryota</taxon>
        <taxon>Viridiplantae</taxon>
        <taxon>Streptophyta</taxon>
        <taxon>Embryophyta</taxon>
        <taxon>Tracheophyta</taxon>
        <taxon>Spermatophyta</taxon>
        <taxon>Magnoliopsida</taxon>
        <taxon>Liliopsida</taxon>
        <taxon>Zingiberales</taxon>
        <taxon>Musaceae</taxon>
        <taxon>Musa</taxon>
    </lineage>
</organism>
<dbReference type="Gene3D" id="3.30.300.90">
    <property type="entry name" value="BolA-like"/>
    <property type="match status" value="1"/>
</dbReference>
<comment type="caution">
    <text evidence="7">The sequence shown here is derived from an EMBL/GenBank/DDBJ whole genome shotgun (WGS) entry which is preliminary data.</text>
</comment>
<keyword evidence="4" id="KW-0809">Transit peptide</keyword>